<sequence length="134" mass="15585">MKLDYSSEKYITWVTLRSIYFERKLENETAFDGIVKIYSVKTNDLSLNETLKGKYFGSFFFPTESGFFLRMFNSKNSWPKTTLVYLNLKDLNLVKIDTNRSSWNLWTGVNLGNGKYSINISPSKSLEYIVIAET</sequence>
<evidence type="ECO:0000313" key="1">
    <source>
        <dbReference type="EMBL" id="KGO93542.1"/>
    </source>
</evidence>
<reference evidence="1 2" key="1">
    <citation type="submission" date="2013-09" db="EMBL/GenBank/DDBJ databases">
        <authorList>
            <person name="Zeng Z."/>
            <person name="Chen C."/>
        </authorList>
    </citation>
    <scope>NUCLEOTIDE SEQUENCE [LARGE SCALE GENOMIC DNA]</scope>
    <source>
        <strain evidence="1 2">WB 4.1-42</strain>
    </source>
</reference>
<dbReference type="OrthoDB" id="1453867at2"/>
<dbReference type="AlphaFoldDB" id="A0A0A2MLK3"/>
<organism evidence="1 2">
    <name type="scientific">Flavobacterium subsaxonicum WB 4.1-42 = DSM 21790</name>
    <dbReference type="NCBI Taxonomy" id="1121898"/>
    <lineage>
        <taxon>Bacteria</taxon>
        <taxon>Pseudomonadati</taxon>
        <taxon>Bacteroidota</taxon>
        <taxon>Flavobacteriia</taxon>
        <taxon>Flavobacteriales</taxon>
        <taxon>Flavobacteriaceae</taxon>
        <taxon>Flavobacterium</taxon>
    </lineage>
</organism>
<proteinExistence type="predicted"/>
<dbReference type="RefSeq" id="WP_026991880.1">
    <property type="nucleotide sequence ID" value="NZ_JRLY01000004.1"/>
</dbReference>
<evidence type="ECO:0000313" key="2">
    <source>
        <dbReference type="Proteomes" id="UP000030111"/>
    </source>
</evidence>
<keyword evidence="2" id="KW-1185">Reference proteome</keyword>
<protein>
    <submittedName>
        <fullName evidence="1">Uncharacterized protein</fullName>
    </submittedName>
</protein>
<comment type="caution">
    <text evidence="1">The sequence shown here is derived from an EMBL/GenBank/DDBJ whole genome shotgun (WGS) entry which is preliminary data.</text>
</comment>
<gene>
    <name evidence="1" type="ORF">Q766_06115</name>
</gene>
<dbReference type="eggNOG" id="ENOG502ZYHC">
    <property type="taxonomic scope" value="Bacteria"/>
</dbReference>
<dbReference type="STRING" id="1121898.GCA_000422725_00424"/>
<dbReference type="EMBL" id="JRLY01000004">
    <property type="protein sequence ID" value="KGO93542.1"/>
    <property type="molecule type" value="Genomic_DNA"/>
</dbReference>
<dbReference type="Proteomes" id="UP000030111">
    <property type="component" value="Unassembled WGS sequence"/>
</dbReference>
<accession>A0A0A2MLK3</accession>
<name>A0A0A2MLK3_9FLAO</name>